<dbReference type="InterPro" id="IPR012292">
    <property type="entry name" value="Globin/Proto"/>
</dbReference>
<evidence type="ECO:0000313" key="3">
    <source>
        <dbReference type="EMBL" id="WPU64511.1"/>
    </source>
</evidence>
<dbReference type="Pfam" id="PF00042">
    <property type="entry name" value="Globin"/>
    <property type="match status" value="1"/>
</dbReference>
<keyword evidence="4" id="KW-1185">Reference proteome</keyword>
<dbReference type="SUPFAM" id="SSF46458">
    <property type="entry name" value="Globin-like"/>
    <property type="match status" value="1"/>
</dbReference>
<evidence type="ECO:0000256" key="1">
    <source>
        <dbReference type="RuleBase" id="RU000356"/>
    </source>
</evidence>
<feature type="domain" description="Globin" evidence="2">
    <location>
        <begin position="32"/>
        <end position="130"/>
    </location>
</feature>
<organism evidence="3 4">
    <name type="scientific">Peredibacter starrii</name>
    <dbReference type="NCBI Taxonomy" id="28202"/>
    <lineage>
        <taxon>Bacteria</taxon>
        <taxon>Pseudomonadati</taxon>
        <taxon>Bdellovibrionota</taxon>
        <taxon>Bacteriovoracia</taxon>
        <taxon>Bacteriovoracales</taxon>
        <taxon>Bacteriovoracaceae</taxon>
        <taxon>Peredibacter</taxon>
    </lineage>
</organism>
<accession>A0AAX4HMR7</accession>
<dbReference type="GO" id="GO:0005344">
    <property type="term" value="F:oxygen carrier activity"/>
    <property type="evidence" value="ECO:0007669"/>
    <property type="project" value="UniProtKB-KW"/>
</dbReference>
<name>A0AAX4HMR7_9BACT</name>
<dbReference type="InterPro" id="IPR000971">
    <property type="entry name" value="Globin"/>
</dbReference>
<evidence type="ECO:0000313" key="4">
    <source>
        <dbReference type="Proteomes" id="UP001324634"/>
    </source>
</evidence>
<dbReference type="InterPro" id="IPR009050">
    <property type="entry name" value="Globin-like_sf"/>
</dbReference>
<dbReference type="AlphaFoldDB" id="A0AAX4HMR7"/>
<keyword evidence="1" id="KW-0479">Metal-binding</keyword>
<dbReference type="KEGG" id="psti:SOO65_17595"/>
<proteinExistence type="inferred from homology"/>
<keyword evidence="1" id="KW-0349">Heme</keyword>
<comment type="similarity">
    <text evidence="1">Belongs to the globin family.</text>
</comment>
<dbReference type="GO" id="GO:0020037">
    <property type="term" value="F:heme binding"/>
    <property type="evidence" value="ECO:0007669"/>
    <property type="project" value="InterPro"/>
</dbReference>
<dbReference type="GO" id="GO:0019825">
    <property type="term" value="F:oxygen binding"/>
    <property type="evidence" value="ECO:0007669"/>
    <property type="project" value="InterPro"/>
</dbReference>
<evidence type="ECO:0000259" key="2">
    <source>
        <dbReference type="Pfam" id="PF00042"/>
    </source>
</evidence>
<sequence>MARERKKTWEEKVTLVRASYNRSADTPLFARDFYQHLFFLSPKIKKYFENTDFEHQEKALMAGLKYILDFLDNSNTNARAQVLRLSQSHAKDNMNIYPHDYYYWIDALVMTVKKHDTQWYNDLAFYWREVVFYPVSFMISQYFLPAKPEA</sequence>
<reference evidence="3 4" key="1">
    <citation type="submission" date="2023-11" db="EMBL/GenBank/DDBJ databases">
        <title>Peredibacter starrii A3.12.</title>
        <authorList>
            <person name="Mitchell R.J."/>
        </authorList>
    </citation>
    <scope>NUCLEOTIDE SEQUENCE [LARGE SCALE GENOMIC DNA]</scope>
    <source>
        <strain evidence="3 4">A3.12</strain>
    </source>
</reference>
<dbReference type="RefSeq" id="WP_321393440.1">
    <property type="nucleotide sequence ID" value="NZ_CP139487.1"/>
</dbReference>
<dbReference type="Gene3D" id="1.10.490.10">
    <property type="entry name" value="Globins"/>
    <property type="match status" value="1"/>
</dbReference>
<protein>
    <submittedName>
        <fullName evidence="3">Globin domain-containing protein</fullName>
    </submittedName>
</protein>
<gene>
    <name evidence="3" type="ORF">SOO65_17595</name>
</gene>
<keyword evidence="1" id="KW-0813">Transport</keyword>
<keyword evidence="1" id="KW-0561">Oxygen transport</keyword>
<keyword evidence="1" id="KW-0408">Iron</keyword>
<dbReference type="Proteomes" id="UP001324634">
    <property type="component" value="Chromosome"/>
</dbReference>
<dbReference type="EMBL" id="CP139487">
    <property type="protein sequence ID" value="WPU64511.1"/>
    <property type="molecule type" value="Genomic_DNA"/>
</dbReference>